<dbReference type="SMART" id="SM00320">
    <property type="entry name" value="WD40"/>
    <property type="match status" value="2"/>
</dbReference>
<gene>
    <name evidence="2" type="ORF">D9611_012521</name>
</gene>
<feature type="repeat" description="WD" evidence="1">
    <location>
        <begin position="115"/>
        <end position="156"/>
    </location>
</feature>
<evidence type="ECO:0000313" key="2">
    <source>
        <dbReference type="EMBL" id="KAF5338355.1"/>
    </source>
</evidence>
<organism evidence="2 3">
    <name type="scientific">Ephemerocybe angulata</name>
    <dbReference type="NCBI Taxonomy" id="980116"/>
    <lineage>
        <taxon>Eukaryota</taxon>
        <taxon>Fungi</taxon>
        <taxon>Dikarya</taxon>
        <taxon>Basidiomycota</taxon>
        <taxon>Agaricomycotina</taxon>
        <taxon>Agaricomycetes</taxon>
        <taxon>Agaricomycetidae</taxon>
        <taxon>Agaricales</taxon>
        <taxon>Agaricineae</taxon>
        <taxon>Psathyrellaceae</taxon>
        <taxon>Ephemerocybe</taxon>
    </lineage>
</organism>
<proteinExistence type="predicted"/>
<evidence type="ECO:0000256" key="1">
    <source>
        <dbReference type="PROSITE-ProRule" id="PRU00221"/>
    </source>
</evidence>
<dbReference type="PANTHER" id="PTHR22840:SF12">
    <property type="entry name" value="WD REPEAT-CONTAINING PROTEIN 36"/>
    <property type="match status" value="1"/>
</dbReference>
<dbReference type="Pfam" id="PF00400">
    <property type="entry name" value="WD40"/>
    <property type="match status" value="1"/>
</dbReference>
<dbReference type="OrthoDB" id="10250769at2759"/>
<dbReference type="GO" id="GO:0006364">
    <property type="term" value="P:rRNA processing"/>
    <property type="evidence" value="ECO:0007669"/>
    <property type="project" value="TreeGrafter"/>
</dbReference>
<dbReference type="InterPro" id="IPR036322">
    <property type="entry name" value="WD40_repeat_dom_sf"/>
</dbReference>
<keyword evidence="3" id="KW-1185">Reference proteome</keyword>
<keyword evidence="1" id="KW-0853">WD repeat</keyword>
<name>A0A8H5CAQ7_9AGAR</name>
<dbReference type="SUPFAM" id="SSF50978">
    <property type="entry name" value="WD40 repeat-like"/>
    <property type="match status" value="1"/>
</dbReference>
<dbReference type="PROSITE" id="PS50082">
    <property type="entry name" value="WD_REPEATS_2"/>
    <property type="match status" value="1"/>
</dbReference>
<accession>A0A8H5CAQ7</accession>
<dbReference type="GO" id="GO:0032040">
    <property type="term" value="C:small-subunit processome"/>
    <property type="evidence" value="ECO:0007669"/>
    <property type="project" value="TreeGrafter"/>
</dbReference>
<comment type="caution">
    <text evidence="2">The sequence shown here is derived from an EMBL/GenBank/DDBJ whole genome shotgun (WGS) entry which is preliminary data.</text>
</comment>
<dbReference type="PROSITE" id="PS50294">
    <property type="entry name" value="WD_REPEATS_REGION"/>
    <property type="match status" value="1"/>
</dbReference>
<reference evidence="2 3" key="1">
    <citation type="journal article" date="2020" name="ISME J.">
        <title>Uncovering the hidden diversity of litter-decomposition mechanisms in mushroom-forming fungi.</title>
        <authorList>
            <person name="Floudas D."/>
            <person name="Bentzer J."/>
            <person name="Ahren D."/>
            <person name="Johansson T."/>
            <person name="Persson P."/>
            <person name="Tunlid A."/>
        </authorList>
    </citation>
    <scope>NUCLEOTIDE SEQUENCE [LARGE SCALE GENOMIC DNA]</scope>
    <source>
        <strain evidence="2 3">CBS 175.51</strain>
    </source>
</reference>
<dbReference type="InterPro" id="IPR001680">
    <property type="entry name" value="WD40_rpt"/>
</dbReference>
<sequence>MLTWDTTSGALQSTIEFEKGFTATSILHPATYLNKVLIASNEGNMELWNIQTHHLQSTLSVLALHLAKSRYTTFAWNERLMRMQMEGGWIRALGFRGAHPRLRLLRGPPRTLGPQRAHDGAISALEWVPGQPLLITSGEDNSVKQWVLDSPTAAPRLLKFRSGHHSPPHLIRYYGDDGKQLLTASRDRSLRCTSVVRDSRSFELSQGSLAKKATSLSLPVASLKFPPITSLSYQRLGRHPHRARRRDLRAYLDHALA</sequence>
<dbReference type="Gene3D" id="2.130.10.10">
    <property type="entry name" value="YVTN repeat-like/Quinoprotein amine dehydrogenase"/>
    <property type="match status" value="3"/>
</dbReference>
<protein>
    <submittedName>
        <fullName evidence="2">Uncharacterized protein</fullName>
    </submittedName>
</protein>
<dbReference type="PANTHER" id="PTHR22840">
    <property type="entry name" value="WD REPEAT-CONTAINING PROTEIN 36"/>
    <property type="match status" value="1"/>
</dbReference>
<dbReference type="Proteomes" id="UP000541558">
    <property type="component" value="Unassembled WGS sequence"/>
</dbReference>
<dbReference type="InterPro" id="IPR015943">
    <property type="entry name" value="WD40/YVTN_repeat-like_dom_sf"/>
</dbReference>
<dbReference type="GO" id="GO:0034388">
    <property type="term" value="C:Pwp2p-containing subcomplex of 90S preribosome"/>
    <property type="evidence" value="ECO:0007669"/>
    <property type="project" value="TreeGrafter"/>
</dbReference>
<dbReference type="EMBL" id="JAACJK010000014">
    <property type="protein sequence ID" value="KAF5338355.1"/>
    <property type="molecule type" value="Genomic_DNA"/>
</dbReference>
<dbReference type="AlphaFoldDB" id="A0A8H5CAQ7"/>
<evidence type="ECO:0000313" key="3">
    <source>
        <dbReference type="Proteomes" id="UP000541558"/>
    </source>
</evidence>